<sequence length="1661" mass="184202">MKLKKIAEATMWLPGFAPGDPLQDVSGSIQTAQIIAFPSVVPASNIVPANEETAQDVSPVPRVIEARKSPRTLWPSLNPALHSMLRGDVAKFDANMAAVSLLSSLEADKRPPTDEERDVLNRYTGWGGIPKAFNPDQDDPAWKARAESLPELLGGDYESAKGSVVNAHFTEVFVIEAIWAAVRRMGFQGGRVLEPSAGVGYFIGAMPKDLAEVSAVTAIEIDRLSSRLLSRLYGHHGVRALTVGFEKARLPKDWFDLVISNVPFGNYQVPDNRNVPFADFLIHDYFFGRALEVTRPGGLVAFITSAGTLDKWDDRARRHISAQARFLGAIRLPSGTFSHLANTEVTADIVFLQKLAEGEKASDEWIGVMEAPHDMCEGYRRLFVSNWYVQNPDMLIGRMGQKSNGFGLANAAIFDGDVKAALAERIASLPEGIYTPRAVEPSVTTRRDIRVAAPEFVKPGAYCLTADGRLAVSEGQELLVIDGSVSATAAKRIRGLMAIRDAARRLLHIQHATADDSRLGSYRLALNVAYDGFVAKHGYLHAKANKLAFKGDPDLPLLLSLENFDSESGTAEKADIFYRRTVGVVRKVDRCASADEALLVSLHERGRVDVSLMESLLGQEREQFLPDMADRGLIFLNPETAQWETSDAYLSGNVRSKLEMAEAAGDDYVRNVHALKAVIPPDLGPGEIDARIGSTWIPARDYAAFLDHLLECDGCTVEFSAEAGAWNIDVPWQGERSVASTQTYGTARISAGELFVITLNQMVPTIRDRDPVTDRYFVNTEETIAAREKQQALKETFRAWVFADPERCERLVRMYNDQFNAVRLREFDGSRLSLPGFSEVYNLHRHQKDAIWRIVSGGVNTLLAHVVGAGKTLTMICGGMELRRLGMASKPCYVVPNHMLEQFAAEFLRAYPGATILMASKDDLVGDKRRTLLSRIATGDWDAVLITHASFERIKMSDEAMESFIEARVYEIECAIRASKSGKRGNRIVKELERAKKIWLARLEKLSAKSKKDDMLTFEELGIDYLFIDEAHYFKNLYRFTKMTRVAGLPNSNSERAFDMFVKTRHVMDKQGGRSGVVFATGTPVSNSMAEMWTMQRYLQPVTLRANHVSQFDTWAGNFGESVTALELSPDGSGYRMNTRFARFVNLPELMTMFREVADIRTADMLKLPVPRFHLETVTAKPTAELKAFVATLVARAEAIRNGDVTPSEDNMLAVTNDGRKAALDMRLVDPSSLEAQDGKVSQCADNVFGIWRETAAFRGTQVVFCDLSTPTDDGRFSVYHVVRAKLVEMGVPGTEIAFIHDYDSDSAKAELFKSVREGRIRILLGSTLKMGVGTNIQTRLAALHHLDAPWRPADVEQREGRIVRQGNLNEEVRIIRYVTEASFDAYIWQTLETKARFIAQVMRGDTGMRSAEDVELAALSYAEVKALASGNPLVMEKAGIDADVAKLSLLKSQWDNQRWANQRESATLPGRIEKIRERIDSIEADIADRVDVRGNRFSMVVDGKRYSERSAAGEALLQYYIEAKARTRKFGSWKSSPGEMSVGQFAGFDLDVSIPTISGDGPCFVLKGRRAYTAHHSDNPQGMVRVVENVANSLEGRVAEASEDMARAEKRFADILMELSKPFDKEERLTQLLVRQREINAALDLDKGNAGAMEAEAEAS</sequence>
<keyword evidence="3" id="KW-0547">Nucleotide-binding</keyword>
<evidence type="ECO:0000256" key="1">
    <source>
        <dbReference type="SAM" id="Coils"/>
    </source>
</evidence>
<dbReference type="SUPFAM" id="SSF52540">
    <property type="entry name" value="P-loop containing nucleoside triphosphate hydrolases"/>
    <property type="match status" value="2"/>
</dbReference>
<evidence type="ECO:0000259" key="2">
    <source>
        <dbReference type="SMART" id="SM00487"/>
    </source>
</evidence>
<dbReference type="Gene3D" id="3.40.50.300">
    <property type="entry name" value="P-loop containing nucleotide triphosphate hydrolases"/>
    <property type="match status" value="2"/>
</dbReference>
<dbReference type="InterPro" id="IPR006935">
    <property type="entry name" value="Helicase/UvrB_N"/>
</dbReference>
<protein>
    <submittedName>
        <fullName evidence="3">Helicase, C-terminal, partial</fullName>
    </submittedName>
</protein>
<dbReference type="SUPFAM" id="SSF53335">
    <property type="entry name" value="S-adenosyl-L-methionine-dependent methyltransferases"/>
    <property type="match status" value="1"/>
</dbReference>
<dbReference type="InterPro" id="IPR029063">
    <property type="entry name" value="SAM-dependent_MTases_sf"/>
</dbReference>
<organism evidence="3 4">
    <name type="scientific">Denitratisoma oestradiolicum</name>
    <dbReference type="NCBI Taxonomy" id="311182"/>
    <lineage>
        <taxon>Bacteria</taxon>
        <taxon>Pseudomonadati</taxon>
        <taxon>Pseudomonadota</taxon>
        <taxon>Betaproteobacteria</taxon>
        <taxon>Nitrosomonadales</taxon>
        <taxon>Sterolibacteriaceae</taxon>
        <taxon>Denitratisoma</taxon>
    </lineage>
</organism>
<evidence type="ECO:0000313" key="4">
    <source>
        <dbReference type="Proteomes" id="UP000515733"/>
    </source>
</evidence>
<dbReference type="PANTHER" id="PTHR41313:SF1">
    <property type="entry name" value="DNA METHYLASE ADENINE-SPECIFIC DOMAIN-CONTAINING PROTEIN"/>
    <property type="match status" value="1"/>
</dbReference>
<accession>A0A6S6XWC8</accession>
<evidence type="ECO:0000313" key="3">
    <source>
        <dbReference type="EMBL" id="CAB1369167.1"/>
    </source>
</evidence>
<keyword evidence="1" id="KW-0175">Coiled coil</keyword>
<dbReference type="Gene3D" id="3.40.50.150">
    <property type="entry name" value="Vaccinia Virus protein VP39"/>
    <property type="match status" value="1"/>
</dbReference>
<reference evidence="3 4" key="1">
    <citation type="submission" date="2020-03" db="EMBL/GenBank/DDBJ databases">
        <authorList>
            <consortium name="Genoscope - CEA"/>
            <person name="William W."/>
        </authorList>
    </citation>
    <scope>NUCLEOTIDE SEQUENCE [LARGE SCALE GENOMIC DNA]</scope>
    <source>
        <strain evidence="4">DSM 16959</strain>
    </source>
</reference>
<dbReference type="GO" id="GO:0016787">
    <property type="term" value="F:hydrolase activity"/>
    <property type="evidence" value="ECO:0007669"/>
    <property type="project" value="InterPro"/>
</dbReference>
<feature type="domain" description="Helicase ATP-binding" evidence="2">
    <location>
        <begin position="839"/>
        <end position="1112"/>
    </location>
</feature>
<dbReference type="CDD" id="cd02440">
    <property type="entry name" value="AdoMet_MTases"/>
    <property type="match status" value="1"/>
</dbReference>
<proteinExistence type="predicted"/>
<dbReference type="Pfam" id="PF04851">
    <property type="entry name" value="ResIII"/>
    <property type="match status" value="1"/>
</dbReference>
<dbReference type="GO" id="GO:0003677">
    <property type="term" value="F:DNA binding"/>
    <property type="evidence" value="ECO:0007669"/>
    <property type="project" value="InterPro"/>
</dbReference>
<dbReference type="Proteomes" id="UP000515733">
    <property type="component" value="Chromosome"/>
</dbReference>
<dbReference type="GO" id="GO:0005524">
    <property type="term" value="F:ATP binding"/>
    <property type="evidence" value="ECO:0007669"/>
    <property type="project" value="InterPro"/>
</dbReference>
<dbReference type="SMART" id="SM00487">
    <property type="entry name" value="DEXDc"/>
    <property type="match status" value="1"/>
</dbReference>
<dbReference type="Pfam" id="PF00271">
    <property type="entry name" value="Helicase_C"/>
    <property type="match status" value="1"/>
</dbReference>
<dbReference type="InterPro" id="IPR014001">
    <property type="entry name" value="Helicase_ATP-bd"/>
</dbReference>
<dbReference type="InterPro" id="IPR001650">
    <property type="entry name" value="Helicase_C-like"/>
</dbReference>
<keyword evidence="3" id="KW-0067">ATP-binding</keyword>
<dbReference type="KEGG" id="doe:DENOEST_2002"/>
<name>A0A6S6XWC8_9PROT</name>
<dbReference type="PANTHER" id="PTHR41313">
    <property type="entry name" value="ADENINE-SPECIFIC METHYLTRANSFERASE"/>
    <property type="match status" value="1"/>
</dbReference>
<gene>
    <name evidence="3" type="ORF">DENOEST_2002</name>
</gene>
<dbReference type="InterPro" id="IPR027417">
    <property type="entry name" value="P-loop_NTPase"/>
</dbReference>
<dbReference type="RefSeq" id="WP_197970570.1">
    <property type="nucleotide sequence ID" value="NZ_LR778301.1"/>
</dbReference>
<keyword evidence="4" id="KW-1185">Reference proteome</keyword>
<keyword evidence="3" id="KW-0378">Hydrolase</keyword>
<dbReference type="GO" id="GO:0004386">
    <property type="term" value="F:helicase activity"/>
    <property type="evidence" value="ECO:0007669"/>
    <property type="project" value="UniProtKB-KW"/>
</dbReference>
<dbReference type="EMBL" id="LR778301">
    <property type="protein sequence ID" value="CAB1369167.1"/>
    <property type="molecule type" value="Genomic_DNA"/>
</dbReference>
<feature type="coiled-coil region" evidence="1">
    <location>
        <begin position="1585"/>
        <end position="1619"/>
    </location>
</feature>
<keyword evidence="3" id="KW-0347">Helicase</keyword>
<dbReference type="InterPro" id="IPR052933">
    <property type="entry name" value="DNA_Protect_Modify"/>
</dbReference>